<comment type="caution">
    <text evidence="1">The sequence shown here is derived from an EMBL/GenBank/DDBJ whole genome shotgun (WGS) entry which is preliminary data.</text>
</comment>
<gene>
    <name evidence="1" type="ORF">BHQ17_03400</name>
</gene>
<protein>
    <submittedName>
        <fullName evidence="1">Uncharacterized protein</fullName>
    </submittedName>
</protein>
<name>A0A1E3S130_9MYCO</name>
<evidence type="ECO:0000313" key="2">
    <source>
        <dbReference type="Proteomes" id="UP000094243"/>
    </source>
</evidence>
<accession>A0A1E3S130</accession>
<dbReference type="Proteomes" id="UP000094243">
    <property type="component" value="Unassembled WGS sequence"/>
</dbReference>
<dbReference type="EMBL" id="MIGZ01000011">
    <property type="protein sequence ID" value="ODQ95875.1"/>
    <property type="molecule type" value="Genomic_DNA"/>
</dbReference>
<dbReference type="AlphaFoldDB" id="A0A1E3S130"/>
<evidence type="ECO:0000313" key="1">
    <source>
        <dbReference type="EMBL" id="ODQ95875.1"/>
    </source>
</evidence>
<organism evidence="1 2">
    <name type="scientific">Mycolicibacterium holsaticum</name>
    <dbReference type="NCBI Taxonomy" id="152142"/>
    <lineage>
        <taxon>Bacteria</taxon>
        <taxon>Bacillati</taxon>
        <taxon>Actinomycetota</taxon>
        <taxon>Actinomycetes</taxon>
        <taxon>Mycobacteriales</taxon>
        <taxon>Mycobacteriaceae</taxon>
        <taxon>Mycolicibacterium</taxon>
    </lineage>
</organism>
<keyword evidence="2" id="KW-1185">Reference proteome</keyword>
<sequence length="306" mass="31843">MRSIIRRLTAPLRVAVRGRRGAGCTTVRAALTAAGVPVTPDVAVADVDVVVIAEVLKPEDATLIGASERPTVVVLNKADLAGFGAGGPLAPAHRRAARYRALTGAPTVPMVGLLGAVVLDDAMLTALTALVGQPADLTSTDAFVQCAHPVPVPVRRRLLDALDRFGIAHAVLALGDGTEPAALPALLRRHSLLDRVVAHVDAAGAPLRYQRIRSAITELRGLAAQSGDDRLTRFLAGDDAVVGVMAAAVDVVQAAGVHVDAGDDPAAHLRRAVQWRRYGNGPVGALHRECAADITRGSLRLLGRSR</sequence>
<reference evidence="2" key="1">
    <citation type="submission" date="2016-09" db="EMBL/GenBank/DDBJ databases">
        <authorList>
            <person name="Greninger A.L."/>
            <person name="Jerome K.R."/>
            <person name="Mcnair B."/>
            <person name="Wallis C."/>
            <person name="Fang F."/>
        </authorList>
    </citation>
    <scope>NUCLEOTIDE SEQUENCE [LARGE SCALE GENOMIC DNA]</scope>
    <source>
        <strain evidence="2">M7</strain>
    </source>
</reference>
<proteinExistence type="predicted"/>